<reference evidence="1 2" key="1">
    <citation type="submission" date="2019-02" db="EMBL/GenBank/DDBJ databases">
        <title>Pedobacter kyonggii whole genome sequence analysis.</title>
        <authorList>
            <person name="Dahal R.H."/>
        </authorList>
    </citation>
    <scope>NUCLEOTIDE SEQUENCE [LARGE SCALE GENOMIC DNA]</scope>
    <source>
        <strain evidence="1 2">K-4-11-1</strain>
    </source>
</reference>
<keyword evidence="2" id="KW-1185">Reference proteome</keyword>
<dbReference type="EMBL" id="SIXF01000023">
    <property type="protein sequence ID" value="TBO40448.1"/>
    <property type="molecule type" value="Genomic_DNA"/>
</dbReference>
<accession>A0A4Q9H932</accession>
<name>A0A4Q9H932_9SPHI</name>
<evidence type="ECO:0000313" key="2">
    <source>
        <dbReference type="Proteomes" id="UP000291819"/>
    </source>
</evidence>
<dbReference type="Proteomes" id="UP000291819">
    <property type="component" value="Unassembled WGS sequence"/>
</dbReference>
<protein>
    <recommendedName>
        <fullName evidence="3">Heparinase</fullName>
    </recommendedName>
</protein>
<proteinExistence type="predicted"/>
<organism evidence="1 2">
    <name type="scientific">Pedobacter kyonggii</name>
    <dbReference type="NCBI Taxonomy" id="1926871"/>
    <lineage>
        <taxon>Bacteria</taxon>
        <taxon>Pseudomonadati</taxon>
        <taxon>Bacteroidota</taxon>
        <taxon>Sphingobacteriia</taxon>
        <taxon>Sphingobacteriales</taxon>
        <taxon>Sphingobacteriaceae</taxon>
        <taxon>Pedobacter</taxon>
    </lineage>
</organism>
<sequence length="649" mass="72485">MKKVHFKPAYYTHLLLTAKIIVITGLLTLKISASIAQTGPFPLKPIDEKRVREIEKMLSDKPSGFGKPYHERKVWDNLLKSGNYDRFLRGMKDYSFPAFSKDDYFSLSNGSASSSNAGLTMMRKRAEGLAKVTWAECLQNEGKYTRMVEDGLRDIINQKSWVSPRSDHDFKNYNGLAYSVELTSSLYAHTIAQTLYMMGNKISPKLRKEAIDALYTRIFNPIHHKFKTQNNDKENHFLTADNNWNHVCLAGLVGAALTVIEDKHERAVFTYIGEYYSRNGLAGFNDDGYCVEGVTYYNYGFGHYILLREGIWQATGGNIDLFNDPKVQKIARYAPNIEVINGVYPAISDCREGATPDEAMMIYLNRSLGLGIARYDTLTNESGTSDNRKSVMMAFPNSSSKSMPKKNMQKEGANIRSLFEQTGVLVCRPLPGASANIGVALKGGNNNESHNHNDIGSYTIVQGNQIMAGDPGVIPYASNIFDPKYRYTYKTVGSYGHPVPLVAGSQQRPGKLAEAKTVRTDFTKEKDNITLDIASAYNVPGLKKLERTMDYDRSDVGSITFTDSFAYANPQEFETVISTRSKWKQISDNTLLLTRANEKMLVTFSSAGNKLLLKSEEISEGGTPYTRIGISVSKPVSEGQIVITYRPQN</sequence>
<dbReference type="OrthoDB" id="9793856at2"/>
<gene>
    <name evidence="1" type="ORF">EYS08_18900</name>
</gene>
<comment type="caution">
    <text evidence="1">The sequence shown here is derived from an EMBL/GenBank/DDBJ whole genome shotgun (WGS) entry which is preliminary data.</text>
</comment>
<dbReference type="RefSeq" id="WP_131031583.1">
    <property type="nucleotide sequence ID" value="NZ_SIXF01000023.1"/>
</dbReference>
<evidence type="ECO:0008006" key="3">
    <source>
        <dbReference type="Google" id="ProtNLM"/>
    </source>
</evidence>
<dbReference type="Gene3D" id="1.50.10.100">
    <property type="entry name" value="Chondroitin AC/alginate lyase"/>
    <property type="match status" value="1"/>
</dbReference>
<dbReference type="Gene3D" id="2.70.98.70">
    <property type="match status" value="1"/>
</dbReference>
<dbReference type="AlphaFoldDB" id="A0A4Q9H932"/>
<dbReference type="InterPro" id="IPR008929">
    <property type="entry name" value="Chondroitin_lyas"/>
</dbReference>
<evidence type="ECO:0000313" key="1">
    <source>
        <dbReference type="EMBL" id="TBO40448.1"/>
    </source>
</evidence>
<dbReference type="SUPFAM" id="SSF48230">
    <property type="entry name" value="Chondroitin AC/alginate lyase"/>
    <property type="match status" value="1"/>
</dbReference>